<accession>A0A0W8F0J3</accession>
<name>A0A0W8F0J3_9ZZZZ</name>
<sequence>MKKFGIMVVVLAMLVGMTGFAMADPGINQTPETKGIGTTTVAQVQGSMISRTDVDIELTSDQALATAPPLNAGRWYVSTYNEDTVSNGVGIIDYTKLMDVDTKNMGVNQYNIEAFKQIAFLGDGTSSMVTNENIFVEGSGWGTENARNWSMCVFAPGVAEGGWPPFCNSAEAGSSVDMLVGGVTTTTNDRFIMKTGDPMVVLNHNVRVIETIGTATAYMNVLGIEGRSYSNATPTAFQTIEFSETTTVSGLIDLFDKQMHYESALRR</sequence>
<gene>
    <name evidence="1" type="ORF">ASZ90_015982</name>
</gene>
<organism evidence="1">
    <name type="scientific">hydrocarbon metagenome</name>
    <dbReference type="NCBI Taxonomy" id="938273"/>
    <lineage>
        <taxon>unclassified sequences</taxon>
        <taxon>metagenomes</taxon>
        <taxon>ecological metagenomes</taxon>
    </lineage>
</organism>
<dbReference type="EMBL" id="LNQE01001665">
    <property type="protein sequence ID" value="KUG14389.1"/>
    <property type="molecule type" value="Genomic_DNA"/>
</dbReference>
<dbReference type="AlphaFoldDB" id="A0A0W8F0J3"/>
<comment type="caution">
    <text evidence="1">The sequence shown here is derived from an EMBL/GenBank/DDBJ whole genome shotgun (WGS) entry which is preliminary data.</text>
</comment>
<protein>
    <submittedName>
        <fullName evidence="1">Uncharacterized protein</fullName>
    </submittedName>
</protein>
<reference evidence="1" key="1">
    <citation type="journal article" date="2015" name="Proc. Natl. Acad. Sci. U.S.A.">
        <title>Networks of energetic and metabolic interactions define dynamics in microbial communities.</title>
        <authorList>
            <person name="Embree M."/>
            <person name="Liu J.K."/>
            <person name="Al-Bassam M.M."/>
            <person name="Zengler K."/>
        </authorList>
    </citation>
    <scope>NUCLEOTIDE SEQUENCE</scope>
</reference>
<proteinExistence type="predicted"/>
<evidence type="ECO:0000313" key="1">
    <source>
        <dbReference type="EMBL" id="KUG14389.1"/>
    </source>
</evidence>